<keyword evidence="2" id="KW-1133">Transmembrane helix</keyword>
<feature type="region of interest" description="Disordered" evidence="1">
    <location>
        <begin position="142"/>
        <end position="203"/>
    </location>
</feature>
<dbReference type="GO" id="GO:0032933">
    <property type="term" value="P:SREBP signaling pathway"/>
    <property type="evidence" value="ECO:0007669"/>
    <property type="project" value="InterPro"/>
</dbReference>
<name>A0A0J0XZJ5_9TREE</name>
<dbReference type="InterPro" id="IPR013715">
    <property type="entry name" value="DUF1746"/>
</dbReference>
<dbReference type="EMBL" id="KQ087177">
    <property type="protein sequence ID" value="KLT46463.1"/>
    <property type="molecule type" value="Genomic_DNA"/>
</dbReference>
<dbReference type="RefSeq" id="XP_018282954.1">
    <property type="nucleotide sequence ID" value="XM_018421658.1"/>
</dbReference>
<keyword evidence="2" id="KW-0812">Transmembrane</keyword>
<dbReference type="PANTHER" id="PTHR39405:SF1">
    <property type="entry name" value="DSC E3 UBIQUITIN LIGASE COMPLEX SUBUNIT 4"/>
    <property type="match status" value="1"/>
</dbReference>
<feature type="transmembrane region" description="Helical" evidence="2">
    <location>
        <begin position="14"/>
        <end position="32"/>
    </location>
</feature>
<keyword evidence="2" id="KW-0472">Membrane</keyword>
<dbReference type="STRING" id="879819.A0A0J0XZJ5"/>
<evidence type="ECO:0000313" key="5">
    <source>
        <dbReference type="Proteomes" id="UP000053611"/>
    </source>
</evidence>
<dbReference type="PANTHER" id="PTHR39405">
    <property type="entry name" value="DSC E3 UBIQUITIN LIGASE COMPLEX SUBUNIT 4"/>
    <property type="match status" value="1"/>
</dbReference>
<feature type="compositionally biased region" description="Low complexity" evidence="1">
    <location>
        <begin position="185"/>
        <end position="201"/>
    </location>
</feature>
<sequence>MSTTLQALALVQHFYAPNMLVLLCRVFSLIHIRAPPVIQPTRSLFSLWFMVTITNLAAVFFHVIGDGEGGYDTKGLMLDFVGQANPGSLTRVLILDLVIFLLQLVTLIVCYIVNYSPTLPKSDVFPFDDLLLPPEASTGIRTEADLDVESGGQLRQRRHGKGPRYQNLATDESGSWPEGEEEELPAISSPSRSPSRASTPIRRGRSGVPLVFSIPLGHMLNLIVRLPGPSPMRVASGGTPLASPPASPRGTQDEMSLLTTAVAQASVQGGSQLPNAGMGGSGRPPLETAAGGSRDEGRRTESEEDDMGRIPGDYWTSGAR</sequence>
<feature type="transmembrane region" description="Helical" evidence="2">
    <location>
        <begin position="44"/>
        <end position="64"/>
    </location>
</feature>
<organism evidence="4 5">
    <name type="scientific">Cutaneotrichosporon oleaginosum</name>
    <dbReference type="NCBI Taxonomy" id="879819"/>
    <lineage>
        <taxon>Eukaryota</taxon>
        <taxon>Fungi</taxon>
        <taxon>Dikarya</taxon>
        <taxon>Basidiomycota</taxon>
        <taxon>Agaricomycotina</taxon>
        <taxon>Tremellomycetes</taxon>
        <taxon>Trichosporonales</taxon>
        <taxon>Trichosporonaceae</taxon>
        <taxon>Cutaneotrichosporon</taxon>
    </lineage>
</organism>
<dbReference type="Proteomes" id="UP000053611">
    <property type="component" value="Unassembled WGS sequence"/>
</dbReference>
<proteinExistence type="predicted"/>
<feature type="compositionally biased region" description="Polar residues" evidence="1">
    <location>
        <begin position="257"/>
        <end position="274"/>
    </location>
</feature>
<feature type="transmembrane region" description="Helical" evidence="2">
    <location>
        <begin position="92"/>
        <end position="113"/>
    </location>
</feature>
<dbReference type="AlphaFoldDB" id="A0A0J0XZJ5"/>
<dbReference type="InterPro" id="IPR038967">
    <property type="entry name" value="Dsc4-like"/>
</dbReference>
<accession>A0A0J0XZJ5</accession>
<evidence type="ECO:0000256" key="2">
    <source>
        <dbReference type="SAM" id="Phobius"/>
    </source>
</evidence>
<protein>
    <recommendedName>
        <fullName evidence="3">DUF1746 domain-containing protein</fullName>
    </recommendedName>
</protein>
<dbReference type="GO" id="GO:0005783">
    <property type="term" value="C:endoplasmic reticulum"/>
    <property type="evidence" value="ECO:0007669"/>
    <property type="project" value="TreeGrafter"/>
</dbReference>
<feature type="region of interest" description="Disordered" evidence="1">
    <location>
        <begin position="257"/>
        <end position="320"/>
    </location>
</feature>
<dbReference type="GeneID" id="28982261"/>
<dbReference type="GO" id="GO:0044695">
    <property type="term" value="C:Dsc E3 ubiquitin ligase complex"/>
    <property type="evidence" value="ECO:0007669"/>
    <property type="project" value="InterPro"/>
</dbReference>
<reference evidence="4 5" key="1">
    <citation type="submission" date="2015-03" db="EMBL/GenBank/DDBJ databases">
        <title>Genomics and transcriptomics of the oil-accumulating basidiomycete yeast T. oleaginosus allow insights into substrate utilization and the diverse evolutionary trajectories of mating systems in fungi.</title>
        <authorList>
            <consortium name="DOE Joint Genome Institute"/>
            <person name="Kourist R."/>
            <person name="Kracht O."/>
            <person name="Bracharz F."/>
            <person name="Lipzen A."/>
            <person name="Nolan M."/>
            <person name="Ohm R."/>
            <person name="Grigoriev I."/>
            <person name="Sun S."/>
            <person name="Heitman J."/>
            <person name="Bruck T."/>
            <person name="Nowrousian M."/>
        </authorList>
    </citation>
    <scope>NUCLEOTIDE SEQUENCE [LARGE SCALE GENOMIC DNA]</scope>
    <source>
        <strain evidence="4 5">IBC0246</strain>
    </source>
</reference>
<gene>
    <name evidence="4" type="ORF">CC85DRAFT_281568</name>
</gene>
<evidence type="ECO:0000313" key="4">
    <source>
        <dbReference type="EMBL" id="KLT46463.1"/>
    </source>
</evidence>
<dbReference type="Pfam" id="PF08508">
    <property type="entry name" value="DUF1746"/>
    <property type="match status" value="1"/>
</dbReference>
<dbReference type="OrthoDB" id="2595285at2759"/>
<feature type="domain" description="DUF1746" evidence="3">
    <location>
        <begin position="17"/>
        <end position="105"/>
    </location>
</feature>
<keyword evidence="5" id="KW-1185">Reference proteome</keyword>
<evidence type="ECO:0000259" key="3">
    <source>
        <dbReference type="Pfam" id="PF08508"/>
    </source>
</evidence>
<evidence type="ECO:0000256" key="1">
    <source>
        <dbReference type="SAM" id="MobiDB-lite"/>
    </source>
</evidence>